<evidence type="ECO:0000256" key="4">
    <source>
        <dbReference type="ARBA" id="ARBA00023136"/>
    </source>
</evidence>
<feature type="domain" description="NnrU" evidence="6">
    <location>
        <begin position="8"/>
        <end position="142"/>
    </location>
</feature>
<dbReference type="HOGENOM" id="CLU_084189_2_0_2"/>
<dbReference type="Pfam" id="PF07298">
    <property type="entry name" value="NnrU"/>
    <property type="match status" value="1"/>
</dbReference>
<keyword evidence="4 5" id="KW-0472">Membrane</keyword>
<dbReference type="InterPro" id="IPR009915">
    <property type="entry name" value="NnrU_dom"/>
</dbReference>
<dbReference type="Gene3D" id="1.20.120.1630">
    <property type="match status" value="1"/>
</dbReference>
<feature type="transmembrane region" description="Helical" evidence="5">
    <location>
        <begin position="76"/>
        <end position="96"/>
    </location>
</feature>
<evidence type="ECO:0000259" key="6">
    <source>
        <dbReference type="Pfam" id="PF07298"/>
    </source>
</evidence>
<evidence type="ECO:0000256" key="2">
    <source>
        <dbReference type="ARBA" id="ARBA00022692"/>
    </source>
</evidence>
<evidence type="ECO:0000256" key="1">
    <source>
        <dbReference type="ARBA" id="ARBA00004141"/>
    </source>
</evidence>
<organism evidence="7 8">
    <name type="scientific">Methanococcoides methylutens MM1</name>
    <dbReference type="NCBI Taxonomy" id="1434104"/>
    <lineage>
        <taxon>Archaea</taxon>
        <taxon>Methanobacteriati</taxon>
        <taxon>Methanobacteriota</taxon>
        <taxon>Stenosarchaea group</taxon>
        <taxon>Methanomicrobia</taxon>
        <taxon>Methanosarcinales</taxon>
        <taxon>Methanosarcinaceae</taxon>
        <taxon>Methanococcoides</taxon>
    </lineage>
</organism>
<name>A0A0E3SSM4_METMT</name>
<evidence type="ECO:0000313" key="7">
    <source>
        <dbReference type="EMBL" id="AKB85593.1"/>
    </source>
</evidence>
<dbReference type="EMBL" id="CP009518">
    <property type="protein sequence ID" value="AKB85593.1"/>
    <property type="molecule type" value="Genomic_DNA"/>
</dbReference>
<accession>A0A0E3SSM4</accession>
<evidence type="ECO:0000256" key="3">
    <source>
        <dbReference type="ARBA" id="ARBA00022989"/>
    </source>
</evidence>
<protein>
    <recommendedName>
        <fullName evidence="6">NnrU domain-containing protein</fullName>
    </recommendedName>
</protein>
<dbReference type="GeneID" id="24894101"/>
<dbReference type="RefSeq" id="WP_048205665.1">
    <property type="nucleotide sequence ID" value="NZ_CP009518.1"/>
</dbReference>
<feature type="transmembrane region" description="Helical" evidence="5">
    <location>
        <begin position="6"/>
        <end position="25"/>
    </location>
</feature>
<evidence type="ECO:0000256" key="5">
    <source>
        <dbReference type="SAM" id="Phobius"/>
    </source>
</evidence>
<comment type="subcellular location">
    <subcellularLocation>
        <location evidence="1">Membrane</location>
        <topology evidence="1">Multi-pass membrane protein</topology>
    </subcellularLocation>
</comment>
<reference evidence="7 8" key="1">
    <citation type="submission" date="2014-07" db="EMBL/GenBank/DDBJ databases">
        <title>Methanogenic archaea and the global carbon cycle.</title>
        <authorList>
            <person name="Henriksen J.R."/>
            <person name="Luke J."/>
            <person name="Reinhart S."/>
            <person name="Benedict M.N."/>
            <person name="Youngblut N.D."/>
            <person name="Metcalf M.E."/>
            <person name="Whitaker R.J."/>
            <person name="Metcalf W.W."/>
        </authorList>
    </citation>
    <scope>NUCLEOTIDE SEQUENCE [LARGE SCALE GENOMIC DNA]</scope>
    <source>
        <strain evidence="7 8">MM1</strain>
    </source>
</reference>
<keyword evidence="3 5" id="KW-1133">Transmembrane helix</keyword>
<proteinExistence type="predicted"/>
<dbReference type="GO" id="GO:0016020">
    <property type="term" value="C:membrane"/>
    <property type="evidence" value="ECO:0007669"/>
    <property type="project" value="UniProtKB-SubCell"/>
</dbReference>
<dbReference type="AlphaFoldDB" id="A0A0E3SSM4"/>
<evidence type="ECO:0000313" key="8">
    <source>
        <dbReference type="Proteomes" id="UP000033048"/>
    </source>
</evidence>
<dbReference type="PATRIC" id="fig|1434104.5.peg.1677"/>
<dbReference type="Proteomes" id="UP000033048">
    <property type="component" value="Chromosome"/>
</dbReference>
<keyword evidence="8" id="KW-1185">Reference proteome</keyword>
<dbReference type="KEGG" id="mmet:MCMEM_1540"/>
<dbReference type="STRING" id="1434104.MCMEM_1540"/>
<sequence>MVSSTIIIILCLVAFAVIHSITASLPFKKMVVNALGSKVETFYLPVYSLIAVITILPVVYLLYLNPGRVLYIVPSPWRWVMVSGQLIAALAAPMAFRDSPQRFKLHLQLSRPETPESEPLNIKGIFRWIRDPFLASGLVIIWLTPFMTVNLLIVYIITTIYFYIGSVHVEKRLVSQFGDEYLEYKKKVHRFIPLIKGHY</sequence>
<gene>
    <name evidence="7" type="ORF">MCMEM_1540</name>
</gene>
<feature type="transmembrane region" description="Helical" evidence="5">
    <location>
        <begin position="46"/>
        <end position="64"/>
    </location>
</feature>
<dbReference type="OrthoDB" id="134995at2157"/>
<keyword evidence="2 5" id="KW-0812">Transmembrane</keyword>
<feature type="transmembrane region" description="Helical" evidence="5">
    <location>
        <begin position="133"/>
        <end position="164"/>
    </location>
</feature>